<sequence length="158" mass="17549">RRQSLRKAAHTGSGLKVVTVLLKSRGETWDSPWPFAPGLRLQRPGWLVIRAWRAWGVRGTWRHTPQRPNAFFPPSWHHSWHLTSTQEECSGAHWHLVLLLRAFPVGAVPIPLSFLCSLNGSPLAWTLLSWGLPPGTLGPVCLQLCSISRAATKLGSAE</sequence>
<name>A0A212CZL6_CEREH</name>
<proteinExistence type="predicted"/>
<keyword evidence="2" id="KW-1185">Reference proteome</keyword>
<accession>A0A212CZL6</accession>
<feature type="non-terminal residue" evidence="1">
    <location>
        <position position="158"/>
    </location>
</feature>
<protein>
    <submittedName>
        <fullName evidence="1">Uncharacterized protein</fullName>
    </submittedName>
</protein>
<dbReference type="EMBL" id="MKHE01000010">
    <property type="protein sequence ID" value="OWK11427.1"/>
    <property type="molecule type" value="Genomic_DNA"/>
</dbReference>
<evidence type="ECO:0000313" key="2">
    <source>
        <dbReference type="Proteomes" id="UP000242450"/>
    </source>
</evidence>
<organism evidence="1 2">
    <name type="scientific">Cervus elaphus hippelaphus</name>
    <name type="common">European red deer</name>
    <dbReference type="NCBI Taxonomy" id="46360"/>
    <lineage>
        <taxon>Eukaryota</taxon>
        <taxon>Metazoa</taxon>
        <taxon>Chordata</taxon>
        <taxon>Craniata</taxon>
        <taxon>Vertebrata</taxon>
        <taxon>Euteleostomi</taxon>
        <taxon>Mammalia</taxon>
        <taxon>Eutheria</taxon>
        <taxon>Laurasiatheria</taxon>
        <taxon>Artiodactyla</taxon>
        <taxon>Ruminantia</taxon>
        <taxon>Pecora</taxon>
        <taxon>Cervidae</taxon>
        <taxon>Cervinae</taxon>
        <taxon>Cervus</taxon>
    </lineage>
</organism>
<reference evidence="1 2" key="1">
    <citation type="journal article" date="2018" name="Mol. Genet. Genomics">
        <title>The red deer Cervus elaphus genome CerEla1.0: sequencing, annotating, genes, and chromosomes.</title>
        <authorList>
            <person name="Bana N.A."/>
            <person name="Nyiri A."/>
            <person name="Nagy J."/>
            <person name="Frank K."/>
            <person name="Nagy T."/>
            <person name="Steger V."/>
            <person name="Schiller M."/>
            <person name="Lakatos P."/>
            <person name="Sugar L."/>
            <person name="Horn P."/>
            <person name="Barta E."/>
            <person name="Orosz L."/>
        </authorList>
    </citation>
    <scope>NUCLEOTIDE SEQUENCE [LARGE SCALE GENOMIC DNA]</scope>
    <source>
        <strain evidence="1">Hungarian</strain>
    </source>
</reference>
<dbReference type="AlphaFoldDB" id="A0A212CZL6"/>
<feature type="non-terminal residue" evidence="1">
    <location>
        <position position="1"/>
    </location>
</feature>
<gene>
    <name evidence="1" type="ORF">Celaphus_00007388</name>
</gene>
<comment type="caution">
    <text evidence="1">The sequence shown here is derived from an EMBL/GenBank/DDBJ whole genome shotgun (WGS) entry which is preliminary data.</text>
</comment>
<evidence type="ECO:0000313" key="1">
    <source>
        <dbReference type="EMBL" id="OWK11427.1"/>
    </source>
</evidence>
<dbReference type="Proteomes" id="UP000242450">
    <property type="component" value="Chromosome 10"/>
</dbReference>